<keyword evidence="5" id="KW-1185">Reference proteome</keyword>
<dbReference type="OMA" id="CHEVHET"/>
<evidence type="ECO:0000256" key="1">
    <source>
        <dbReference type="SAM" id="MobiDB-lite"/>
    </source>
</evidence>
<dbReference type="Pfam" id="PF03181">
    <property type="entry name" value="BURP"/>
    <property type="match status" value="1"/>
</dbReference>
<dbReference type="HOGENOM" id="CLU_011822_4_0_1"/>
<organism evidence="3">
    <name type="scientific">Glycine max</name>
    <name type="common">Soybean</name>
    <name type="synonym">Glycine hispida</name>
    <dbReference type="NCBI Taxonomy" id="3847"/>
    <lineage>
        <taxon>Eukaryota</taxon>
        <taxon>Viridiplantae</taxon>
        <taxon>Streptophyta</taxon>
        <taxon>Embryophyta</taxon>
        <taxon>Tracheophyta</taxon>
        <taxon>Spermatophyta</taxon>
        <taxon>Magnoliopsida</taxon>
        <taxon>eudicotyledons</taxon>
        <taxon>Gunneridae</taxon>
        <taxon>Pentapetalae</taxon>
        <taxon>rosids</taxon>
        <taxon>fabids</taxon>
        <taxon>Fabales</taxon>
        <taxon>Fabaceae</taxon>
        <taxon>Papilionoideae</taxon>
        <taxon>50 kb inversion clade</taxon>
        <taxon>NPAAA clade</taxon>
        <taxon>indigoferoid/millettioid clade</taxon>
        <taxon>Phaseoleae</taxon>
        <taxon>Glycine</taxon>
        <taxon>Glycine subgen. Soja</taxon>
    </lineage>
</organism>
<feature type="domain" description="BURP" evidence="2">
    <location>
        <begin position="1"/>
        <end position="152"/>
    </location>
</feature>
<dbReference type="Gramene" id="KRH41541">
    <property type="protein sequence ID" value="KRH41541"/>
    <property type="gene ID" value="GLYMA_08G036600"/>
</dbReference>
<dbReference type="InterPro" id="IPR004873">
    <property type="entry name" value="BURP_dom"/>
</dbReference>
<dbReference type="EnsemblPlants" id="KRH41541">
    <property type="protein sequence ID" value="KRH41541"/>
    <property type="gene ID" value="GLYMA_08G036600"/>
</dbReference>
<dbReference type="PANTHER" id="PTHR31236:SF39">
    <property type="entry name" value="EMBRYONIC ABUNDANT-LIKE PROTEIN"/>
    <property type="match status" value="1"/>
</dbReference>
<proteinExistence type="predicted"/>
<dbReference type="SMART" id="SM01045">
    <property type="entry name" value="BURP"/>
    <property type="match status" value="1"/>
</dbReference>
<reference evidence="3" key="3">
    <citation type="submission" date="2018-07" db="EMBL/GenBank/DDBJ databases">
        <title>WGS assembly of Glycine max.</title>
        <authorList>
            <person name="Schmutz J."/>
            <person name="Cannon S."/>
            <person name="Schlueter J."/>
            <person name="Ma J."/>
            <person name="Mitros T."/>
            <person name="Nelson W."/>
            <person name="Hyten D."/>
            <person name="Song Q."/>
            <person name="Thelen J."/>
            <person name="Cheng J."/>
            <person name="Xu D."/>
            <person name="Hellsten U."/>
            <person name="May G."/>
            <person name="Yu Y."/>
            <person name="Sakurai T."/>
            <person name="Umezawa T."/>
            <person name="Bhattacharyya M."/>
            <person name="Sandhu D."/>
            <person name="Valliyodan B."/>
            <person name="Lindquist E."/>
            <person name="Peto M."/>
            <person name="Grant D."/>
            <person name="Shu S."/>
            <person name="Goodstein D."/>
            <person name="Barry K."/>
            <person name="Futrell-Griggs M."/>
            <person name="Abernathy B."/>
            <person name="Du J."/>
            <person name="Tian Z."/>
            <person name="Zhu L."/>
            <person name="Gill N."/>
            <person name="Joshi T."/>
            <person name="Libault M."/>
            <person name="Sethuraman A."/>
            <person name="Zhang X."/>
            <person name="Shinozaki K."/>
            <person name="Nguyen H."/>
            <person name="Wing R."/>
            <person name="Cregan P."/>
            <person name="Specht J."/>
            <person name="Grimwood J."/>
            <person name="Rokhsar D."/>
            <person name="Stacey G."/>
            <person name="Shoemaker R."/>
            <person name="Jackson S."/>
        </authorList>
    </citation>
    <scope>NUCLEOTIDE SEQUENCE</scope>
    <source>
        <tissue evidence="3">Callus</tissue>
    </source>
</reference>
<dbReference type="AlphaFoldDB" id="K7L4R7"/>
<dbReference type="PROSITE" id="PS51277">
    <property type="entry name" value="BURP"/>
    <property type="match status" value="1"/>
</dbReference>
<name>K7L4R7_SOYBN</name>
<dbReference type="OrthoDB" id="1417251at2759"/>
<protein>
    <recommendedName>
        <fullName evidence="2">BURP domain-containing protein</fullName>
    </recommendedName>
</protein>
<dbReference type="RefSeq" id="XP_003530611.2">
    <property type="nucleotide sequence ID" value="XM_003530563.5"/>
</dbReference>
<gene>
    <name evidence="4" type="primary">LOC100818662</name>
    <name evidence="3" type="ORF">GLYMA_08G036600</name>
</gene>
<reference evidence="4" key="2">
    <citation type="submission" date="2018-02" db="UniProtKB">
        <authorList>
            <consortium name="EnsemblPlants"/>
        </authorList>
    </citation>
    <scope>IDENTIFICATION</scope>
    <source>
        <strain evidence="4">Williams 82</strain>
    </source>
</reference>
<evidence type="ECO:0000313" key="5">
    <source>
        <dbReference type="Proteomes" id="UP000008827"/>
    </source>
</evidence>
<dbReference type="EMBL" id="CM000841">
    <property type="protein sequence ID" value="KRH41541.1"/>
    <property type="molecule type" value="Genomic_DNA"/>
</dbReference>
<dbReference type="InterPro" id="IPR044816">
    <property type="entry name" value="BURP"/>
</dbReference>
<dbReference type="GeneID" id="100818662"/>
<evidence type="ECO:0000313" key="4">
    <source>
        <dbReference type="EnsemblPlants" id="KRH41541"/>
    </source>
</evidence>
<sequence length="165" mass="18342">MVLKHKQSHQIGPRCKEGPKGEDKYCAESLETLMNFVISKLGKNVQAFSSSFLSKQEEYTVEGVHNLGGKAVMCHRLNFQKAVFYCHEVHETTAFMVPLLAGDGTKTQALAVCHFDTSVLNFELFRQIMKVDPGTNPLCHFLGNKSILWVPNLATEGASQTKIVV</sequence>
<dbReference type="eggNOG" id="ENOG502QQHP">
    <property type="taxonomic scope" value="Eukaryota"/>
</dbReference>
<dbReference type="ExpressionAtlas" id="K7L4R7">
    <property type="expression patterns" value="baseline and differential"/>
</dbReference>
<dbReference type="Proteomes" id="UP000008827">
    <property type="component" value="Chromosome 8"/>
</dbReference>
<dbReference type="PANTHER" id="PTHR31236">
    <property type="entry name" value="BURP DOMAIN PROTEIN USPL1-LIKE"/>
    <property type="match status" value="1"/>
</dbReference>
<reference evidence="3 4" key="1">
    <citation type="journal article" date="2010" name="Nature">
        <title>Genome sequence of the palaeopolyploid soybean.</title>
        <authorList>
            <person name="Schmutz J."/>
            <person name="Cannon S.B."/>
            <person name="Schlueter J."/>
            <person name="Ma J."/>
            <person name="Mitros T."/>
            <person name="Nelson W."/>
            <person name="Hyten D.L."/>
            <person name="Song Q."/>
            <person name="Thelen J.J."/>
            <person name="Cheng J."/>
            <person name="Xu D."/>
            <person name="Hellsten U."/>
            <person name="May G.D."/>
            <person name="Yu Y."/>
            <person name="Sakurai T."/>
            <person name="Umezawa T."/>
            <person name="Bhattacharyya M.K."/>
            <person name="Sandhu D."/>
            <person name="Valliyodan B."/>
            <person name="Lindquist E."/>
            <person name="Peto M."/>
            <person name="Grant D."/>
            <person name="Shu S."/>
            <person name="Goodstein D."/>
            <person name="Barry K."/>
            <person name="Futrell-Griggs M."/>
            <person name="Abernathy B."/>
            <person name="Du J."/>
            <person name="Tian Z."/>
            <person name="Zhu L."/>
            <person name="Gill N."/>
            <person name="Joshi T."/>
            <person name="Libault M."/>
            <person name="Sethuraman A."/>
            <person name="Zhang X.-C."/>
            <person name="Shinozaki K."/>
            <person name="Nguyen H.T."/>
            <person name="Wing R.A."/>
            <person name="Cregan P."/>
            <person name="Specht J."/>
            <person name="Grimwood J."/>
            <person name="Rokhsar D."/>
            <person name="Stacey G."/>
            <person name="Shoemaker R.C."/>
            <person name="Jackson S.A."/>
        </authorList>
    </citation>
    <scope>NUCLEOTIDE SEQUENCE [LARGE SCALE GENOMIC DNA]</scope>
    <source>
        <strain evidence="4">cv. Williams 82</strain>
        <tissue evidence="3">Callus</tissue>
    </source>
</reference>
<dbReference type="STRING" id="3847.K7L4R7"/>
<dbReference type="PaxDb" id="3847-GLYMA08G04081.1"/>
<accession>K7L4R7</accession>
<evidence type="ECO:0000259" key="2">
    <source>
        <dbReference type="PROSITE" id="PS51277"/>
    </source>
</evidence>
<feature type="region of interest" description="Disordered" evidence="1">
    <location>
        <begin position="1"/>
        <end position="21"/>
    </location>
</feature>
<evidence type="ECO:0000313" key="3">
    <source>
        <dbReference type="EMBL" id="KRH41541.1"/>
    </source>
</evidence>